<feature type="region of interest" description="Disordered" evidence="1">
    <location>
        <begin position="1"/>
        <end position="48"/>
    </location>
</feature>
<accession>X1TRP2</accession>
<gene>
    <name evidence="2" type="ORF">S12H4_36306</name>
</gene>
<feature type="compositionally biased region" description="Basic and acidic residues" evidence="1">
    <location>
        <begin position="1"/>
        <end position="43"/>
    </location>
</feature>
<evidence type="ECO:0000256" key="1">
    <source>
        <dbReference type="SAM" id="MobiDB-lite"/>
    </source>
</evidence>
<feature type="region of interest" description="Disordered" evidence="1">
    <location>
        <begin position="90"/>
        <end position="110"/>
    </location>
</feature>
<evidence type="ECO:0000313" key="2">
    <source>
        <dbReference type="EMBL" id="GAI90240.1"/>
    </source>
</evidence>
<dbReference type="EMBL" id="BARW01021632">
    <property type="protein sequence ID" value="GAI90240.1"/>
    <property type="molecule type" value="Genomic_DNA"/>
</dbReference>
<protein>
    <submittedName>
        <fullName evidence="2">Uncharacterized protein</fullName>
    </submittedName>
</protein>
<organism evidence="2">
    <name type="scientific">marine sediment metagenome</name>
    <dbReference type="NCBI Taxonomy" id="412755"/>
    <lineage>
        <taxon>unclassified sequences</taxon>
        <taxon>metagenomes</taxon>
        <taxon>ecological metagenomes</taxon>
    </lineage>
</organism>
<comment type="caution">
    <text evidence="2">The sequence shown here is derived from an EMBL/GenBank/DDBJ whole genome shotgun (WGS) entry which is preliminary data.</text>
</comment>
<name>X1TRP2_9ZZZZ</name>
<sequence>MDKKYIPEHRKGRERRKSVVDRRLGLDRRRGPGRRLTDERKSAEQGQMSDEQFEFLLAIDEYKRKNTRPFPTWTEVLEVIKAMGYRKVAEPQSLKPFVKDPESDKVPSQT</sequence>
<proteinExistence type="predicted"/>
<reference evidence="2" key="1">
    <citation type="journal article" date="2014" name="Front. Microbiol.">
        <title>High frequency of phylogenetically diverse reductive dehalogenase-homologous genes in deep subseafloor sedimentary metagenomes.</title>
        <authorList>
            <person name="Kawai M."/>
            <person name="Futagami T."/>
            <person name="Toyoda A."/>
            <person name="Takaki Y."/>
            <person name="Nishi S."/>
            <person name="Hori S."/>
            <person name="Arai W."/>
            <person name="Tsubouchi T."/>
            <person name="Morono Y."/>
            <person name="Uchiyama I."/>
            <person name="Ito T."/>
            <person name="Fujiyama A."/>
            <person name="Inagaki F."/>
            <person name="Takami H."/>
        </authorList>
    </citation>
    <scope>NUCLEOTIDE SEQUENCE</scope>
    <source>
        <strain evidence="2">Expedition CK06-06</strain>
    </source>
</reference>
<dbReference type="AlphaFoldDB" id="X1TRP2"/>
<feature type="compositionally biased region" description="Basic and acidic residues" evidence="1">
    <location>
        <begin position="97"/>
        <end position="110"/>
    </location>
</feature>